<reference evidence="4" key="1">
    <citation type="submission" date="2024-05" db="EMBL/GenBank/DDBJ databases">
        <authorList>
            <person name="Cai S.Y."/>
            <person name="Jin L.M."/>
            <person name="Li H.R."/>
        </authorList>
    </citation>
    <scope>NUCLEOTIDE SEQUENCE</scope>
    <source>
        <strain evidence="4">A5-74</strain>
    </source>
</reference>
<dbReference type="EMBL" id="CP159218">
    <property type="protein sequence ID" value="XCG65512.1"/>
    <property type="molecule type" value="Genomic_DNA"/>
</dbReference>
<dbReference type="Pfam" id="PF17853">
    <property type="entry name" value="GGDEF_2"/>
    <property type="match status" value="1"/>
</dbReference>
<evidence type="ECO:0000259" key="3">
    <source>
        <dbReference type="Pfam" id="PF17853"/>
    </source>
</evidence>
<dbReference type="InterPro" id="IPR025736">
    <property type="entry name" value="PucR_C-HTH_dom"/>
</dbReference>
<dbReference type="InterPro" id="IPR042070">
    <property type="entry name" value="PucR_C-HTH_sf"/>
</dbReference>
<protein>
    <submittedName>
        <fullName evidence="4">Helix-turn-helix domain-containing protein</fullName>
    </submittedName>
</protein>
<proteinExistence type="inferred from homology"/>
<name>A0AAU8DT65_9ACTN</name>
<dbReference type="Gene3D" id="1.10.10.2840">
    <property type="entry name" value="PucR C-terminal helix-turn-helix domain"/>
    <property type="match status" value="1"/>
</dbReference>
<dbReference type="PANTHER" id="PTHR33744:SF7">
    <property type="entry name" value="PUCR FAMILY TRANSCRIPTIONAL REGULATOR"/>
    <property type="match status" value="1"/>
</dbReference>
<organism evidence="4">
    <name type="scientific">Nakamurella sp. A5-74</name>
    <dbReference type="NCBI Taxonomy" id="3158264"/>
    <lineage>
        <taxon>Bacteria</taxon>
        <taxon>Bacillati</taxon>
        <taxon>Actinomycetota</taxon>
        <taxon>Actinomycetes</taxon>
        <taxon>Nakamurellales</taxon>
        <taxon>Nakamurellaceae</taxon>
        <taxon>Nakamurella</taxon>
    </lineage>
</organism>
<feature type="domain" description="PucR C-terminal helix-turn-helix" evidence="2">
    <location>
        <begin position="328"/>
        <end position="385"/>
    </location>
</feature>
<comment type="similarity">
    <text evidence="1">Belongs to the CdaR family.</text>
</comment>
<sequence>MEPSFVDAPDAPGVSAETLRKVDRAASALSTRAVALMDDRLPWFRSLPADQRSWVTLVAQAGISGYVTWATGASTSARLTEQVFGTAPRDLTRAVSLRRTVELVRVAITVADEQLPALASTPQEHQALSVSLLRYSREVAFAAASVYAAAAETRSSWDARVEAAVVDGIVRGQRLDELTSQAATLDWDTTAPTAAVVGSVPPGDNRGAVEAAGDWARRRRRALMAGIHGTRLVLLMAGQPHSSDHAVSELFGDGTIVRGPIGQGLAGAVDSAADAIAGHDVAAAWPDAPRLVDATALVSERVINGDARAAQWLRRTVFAPLHGSASPLVETLDAYLGHGGSLEPAARALFVHPNTVRYRLRRVAELTGLDPWVARDQLALRIALVLGRLDS</sequence>
<dbReference type="RefSeq" id="WP_353651117.1">
    <property type="nucleotide sequence ID" value="NZ_CP159218.1"/>
</dbReference>
<gene>
    <name evidence="4" type="ORF">ABLG96_09645</name>
</gene>
<dbReference type="AlphaFoldDB" id="A0AAU8DT65"/>
<dbReference type="InterPro" id="IPR051448">
    <property type="entry name" value="CdaR-like_regulators"/>
</dbReference>
<dbReference type="PANTHER" id="PTHR33744">
    <property type="entry name" value="CARBOHYDRATE DIACID REGULATOR"/>
    <property type="match status" value="1"/>
</dbReference>
<dbReference type="InterPro" id="IPR041522">
    <property type="entry name" value="CdaR_GGDEF"/>
</dbReference>
<dbReference type="Pfam" id="PF13556">
    <property type="entry name" value="HTH_30"/>
    <property type="match status" value="1"/>
</dbReference>
<evidence type="ECO:0000313" key="4">
    <source>
        <dbReference type="EMBL" id="XCG65512.1"/>
    </source>
</evidence>
<evidence type="ECO:0000256" key="1">
    <source>
        <dbReference type="ARBA" id="ARBA00006754"/>
    </source>
</evidence>
<feature type="domain" description="CdaR GGDEF-like" evidence="3">
    <location>
        <begin position="172"/>
        <end position="277"/>
    </location>
</feature>
<accession>A0AAU8DT65</accession>
<evidence type="ECO:0000259" key="2">
    <source>
        <dbReference type="Pfam" id="PF13556"/>
    </source>
</evidence>